<protein>
    <submittedName>
        <fullName evidence="2">Uncharacterized protein</fullName>
    </submittedName>
</protein>
<keyword evidence="3" id="KW-1185">Reference proteome</keyword>
<evidence type="ECO:0000256" key="1">
    <source>
        <dbReference type="SAM" id="Phobius"/>
    </source>
</evidence>
<gene>
    <name evidence="2" type="ordered locus">MHC_06023</name>
</gene>
<organism evidence="2 3">
    <name type="scientific">Mycoplasma haemocanis (strain Illinois)</name>
    <dbReference type="NCBI Taxonomy" id="1111676"/>
    <lineage>
        <taxon>Bacteria</taxon>
        <taxon>Bacillati</taxon>
        <taxon>Mycoplasmatota</taxon>
        <taxon>Mollicutes</taxon>
        <taxon>Mycoplasmataceae</taxon>
        <taxon>Mycoplasma</taxon>
    </lineage>
</organism>
<dbReference type="KEGG" id="mhe:MHC_06023"/>
<sequence length="42" mass="4323">MGQGWFSLNLKTSLLVGAASISAAGTTSIIFFDSSKGVLKAF</sequence>
<name>I6QUK8_MYCHN</name>
<reference evidence="2 3" key="1">
    <citation type="journal article" date="2012" name="J. Bacteriol.">
        <title>Complete genome sequence of Mycoplasma haemocanis strain Illinois.</title>
        <authorList>
            <person name="do Nascimento N.C."/>
            <person name="Guimaraes A.M."/>
            <person name="Santos A.P."/>
            <person name="Sanmiguel P.J."/>
            <person name="Messick J.B."/>
        </authorList>
    </citation>
    <scope>NUCLEOTIDE SEQUENCE [LARGE SCALE GENOMIC DNA]</scope>
    <source>
        <strain evidence="2 3">Illinois</strain>
    </source>
</reference>
<dbReference type="EMBL" id="CP003199">
    <property type="protein sequence ID" value="AFM45075.1"/>
    <property type="molecule type" value="Genomic_DNA"/>
</dbReference>
<keyword evidence="1" id="KW-0472">Membrane</keyword>
<keyword evidence="1" id="KW-0812">Transmembrane</keyword>
<evidence type="ECO:0000313" key="2">
    <source>
        <dbReference type="EMBL" id="AFM45075.1"/>
    </source>
</evidence>
<keyword evidence="1" id="KW-1133">Transmembrane helix</keyword>
<dbReference type="HOGENOM" id="CLU_3254330_0_0_14"/>
<dbReference type="Proteomes" id="UP000009135">
    <property type="component" value="Chromosome"/>
</dbReference>
<proteinExistence type="predicted"/>
<evidence type="ECO:0000313" key="3">
    <source>
        <dbReference type="Proteomes" id="UP000009135"/>
    </source>
</evidence>
<dbReference type="AlphaFoldDB" id="I6QUK8"/>
<feature type="transmembrane region" description="Helical" evidence="1">
    <location>
        <begin position="12"/>
        <end position="32"/>
    </location>
</feature>
<dbReference type="STRING" id="1111676.MHC_06023"/>
<accession>I6QUK8</accession>